<protein>
    <recommendedName>
        <fullName evidence="12">Valine--tRNA ligase</fullName>
        <ecNumber evidence="12">6.1.1.9</ecNumber>
    </recommendedName>
    <alternativeName>
        <fullName evidence="12">Valyl-tRNA synthetase</fullName>
        <shortName evidence="12">ValRS</shortName>
    </alternativeName>
</protein>
<evidence type="ECO:0000313" key="17">
    <source>
        <dbReference type="Proteomes" id="UP000824202"/>
    </source>
</evidence>
<dbReference type="InterPro" id="IPR002300">
    <property type="entry name" value="aa-tRNA-synth_Ia"/>
</dbReference>
<keyword evidence="5 12" id="KW-0547">Nucleotide-binding</keyword>
<evidence type="ECO:0000256" key="3">
    <source>
        <dbReference type="ARBA" id="ARBA00022490"/>
    </source>
</evidence>
<feature type="domain" description="Methionyl/Valyl/Leucyl/Isoleucyl-tRNA synthetase anticodon-binding" evidence="14">
    <location>
        <begin position="614"/>
        <end position="755"/>
    </location>
</feature>
<dbReference type="EMBL" id="DXFT01000071">
    <property type="protein sequence ID" value="HIX03173.1"/>
    <property type="molecule type" value="Genomic_DNA"/>
</dbReference>
<dbReference type="SUPFAM" id="SSF52374">
    <property type="entry name" value="Nucleotidylyl transferase"/>
    <property type="match status" value="1"/>
</dbReference>
<dbReference type="InterPro" id="IPR001412">
    <property type="entry name" value="aa-tRNA-synth_I_CS"/>
</dbReference>
<feature type="binding site" evidence="12">
    <location>
        <position position="536"/>
    </location>
    <ligand>
        <name>ATP</name>
        <dbReference type="ChEBI" id="CHEBI:30616"/>
    </ligand>
</feature>
<evidence type="ECO:0000259" key="15">
    <source>
        <dbReference type="Pfam" id="PF10458"/>
    </source>
</evidence>
<feature type="domain" description="Valyl-tRNA synthetase tRNA-binding arm" evidence="15">
    <location>
        <begin position="809"/>
        <end position="873"/>
    </location>
</feature>
<dbReference type="PROSITE" id="PS00178">
    <property type="entry name" value="AA_TRNA_LIGASE_I"/>
    <property type="match status" value="1"/>
</dbReference>
<sequence>MMIPTNYNPKESEEKWYNYWLEHRFFHSEVDNNREPYCVVIPPPNVTGILHMGHMLNNTIQDALVRRARLQGKNACWVPGTDHASIATEAKVVAKLQSQGIKKTDLTREEFLKHAWEWTHTHGGIILKQLRRLGASCDWERTAFTMDEIRSESVLKVFVDLYNKGLIYRGVRMVNWDPKAQTALSDEEVIYREEHSKLYYLRYRIEGEEGYAIVATTRPETIMGDTAMCINPKDPKNQHLRGKKVIVPLVNRVIPVIEDEYVDIEFGTGCLKVTPAHDVNDYMLGEKHNLPSIDIFNDNGTLSEAAGLYVGMDRFEVRKQIEQDLQTAGLLEKVEPYTNNVGYSERTNVPIEPKLSMQWFLKMEHLAQIALSPVMEDQIRFFPPKFKNTYRHWLENIKDWCISRQLWWGHQIPAWYLPEGGYVVATNEEEALRLAREKSGNSQLQLTDLRRDEDCLDTWFSSWLWPISLFDGINHPGNPEINYYYPTADLVTAPDIIFFWVARMIMAGYEYMGKMPFRNVYFTGLVRDKQGRKMSKTLGNSPDPLDLIDKYGADGVRVGMLLCAPAGGDLLFDESLPEQGRNFATKMWNAFKLIKSWDVADIEQPEHARLALAWFESFLAKTGETLDTQFDQYRISEALMTVYTTFRDEFSSWLLEIIKPAYGQPIDRKTYEQTVCIFEHLLQHLHPFMPFITEEIWQNLRQRQEGESIMVTRLPRQKKFDKLQLAQFEAVKHIIVGIRNIRKQDNIPFKDALELQIKNNERYPAAYASVIRKMGNLSGITFVSEAPKGTRSFIADTVEYFIPLSSNIDTDELRKKLEEDLEYTRGFLASVMKKLSNERFVNGAPAQVVANERKKQADAEAKIAAIEAQLKTI</sequence>
<dbReference type="NCBIfam" id="NF004349">
    <property type="entry name" value="PRK05729.1"/>
    <property type="match status" value="1"/>
</dbReference>
<dbReference type="FunFam" id="3.40.50.620:FF:000032">
    <property type="entry name" value="Valine--tRNA ligase"/>
    <property type="match status" value="1"/>
</dbReference>
<keyword evidence="9 12" id="KW-0030">Aminoacyl-tRNA synthetase</keyword>
<dbReference type="Gene3D" id="1.10.287.380">
    <property type="entry name" value="Valyl-tRNA synthetase, C-terminal domain"/>
    <property type="match status" value="1"/>
</dbReference>
<name>A0A9D2AAZ8_9BACT</name>
<feature type="short sequence motif" description="'KMSKS' region" evidence="12">
    <location>
        <begin position="533"/>
        <end position="537"/>
    </location>
</feature>
<dbReference type="Gene3D" id="3.90.740.10">
    <property type="entry name" value="Valyl/Leucyl/Isoleucyl-tRNA synthetase, editing domain"/>
    <property type="match status" value="2"/>
</dbReference>
<dbReference type="Proteomes" id="UP000824202">
    <property type="component" value="Unassembled WGS sequence"/>
</dbReference>
<comment type="caution">
    <text evidence="16">The sequence shown here is derived from an EMBL/GenBank/DDBJ whole genome shotgun (WGS) entry which is preliminary data.</text>
</comment>
<dbReference type="Gene3D" id="1.10.730.10">
    <property type="entry name" value="Isoleucyl-tRNA Synthetase, Domain 1"/>
    <property type="match status" value="1"/>
</dbReference>
<gene>
    <name evidence="12" type="primary">valS</name>
    <name evidence="16" type="ORF">H9863_03530</name>
</gene>
<keyword evidence="4 12" id="KW-0436">Ligase</keyword>
<dbReference type="FunFam" id="3.90.740.10:FF:000015">
    <property type="entry name" value="Valine--tRNA ligase"/>
    <property type="match status" value="1"/>
</dbReference>
<evidence type="ECO:0000256" key="10">
    <source>
        <dbReference type="ARBA" id="ARBA00047552"/>
    </source>
</evidence>
<evidence type="ECO:0000256" key="5">
    <source>
        <dbReference type="ARBA" id="ARBA00022741"/>
    </source>
</evidence>
<evidence type="ECO:0000313" key="16">
    <source>
        <dbReference type="EMBL" id="HIX03173.1"/>
    </source>
</evidence>
<dbReference type="HAMAP" id="MF_02004">
    <property type="entry name" value="Val_tRNA_synth_type1"/>
    <property type="match status" value="1"/>
</dbReference>
<keyword evidence="7 12" id="KW-0648">Protein biosynthesis</keyword>
<evidence type="ECO:0000259" key="13">
    <source>
        <dbReference type="Pfam" id="PF00133"/>
    </source>
</evidence>
<dbReference type="SUPFAM" id="SSF47323">
    <property type="entry name" value="Anticodon-binding domain of a subclass of class I aminoacyl-tRNA synthetases"/>
    <property type="match status" value="1"/>
</dbReference>
<evidence type="ECO:0000256" key="6">
    <source>
        <dbReference type="ARBA" id="ARBA00022840"/>
    </source>
</evidence>
<dbReference type="SUPFAM" id="SSF50677">
    <property type="entry name" value="ValRS/IleRS/LeuRS editing domain"/>
    <property type="match status" value="1"/>
</dbReference>
<dbReference type="GO" id="GO:0005829">
    <property type="term" value="C:cytosol"/>
    <property type="evidence" value="ECO:0007669"/>
    <property type="project" value="TreeGrafter"/>
</dbReference>
<evidence type="ECO:0000256" key="8">
    <source>
        <dbReference type="ARBA" id="ARBA00023054"/>
    </source>
</evidence>
<evidence type="ECO:0000256" key="2">
    <source>
        <dbReference type="ARBA" id="ARBA00011245"/>
    </source>
</evidence>
<evidence type="ECO:0000259" key="14">
    <source>
        <dbReference type="Pfam" id="PF08264"/>
    </source>
</evidence>
<reference evidence="16" key="2">
    <citation type="submission" date="2021-04" db="EMBL/GenBank/DDBJ databases">
        <authorList>
            <person name="Gilroy R."/>
        </authorList>
    </citation>
    <scope>NUCLEOTIDE SEQUENCE</scope>
    <source>
        <strain evidence="16">23274</strain>
    </source>
</reference>
<evidence type="ECO:0000256" key="4">
    <source>
        <dbReference type="ARBA" id="ARBA00022598"/>
    </source>
</evidence>
<dbReference type="Pfam" id="PF00133">
    <property type="entry name" value="tRNA-synt_1"/>
    <property type="match status" value="1"/>
</dbReference>
<dbReference type="CDD" id="cd00817">
    <property type="entry name" value="ValRS_core"/>
    <property type="match status" value="1"/>
</dbReference>
<dbReference type="SUPFAM" id="SSF46589">
    <property type="entry name" value="tRNA-binding arm"/>
    <property type="match status" value="1"/>
</dbReference>
<dbReference type="InterPro" id="IPR013155">
    <property type="entry name" value="M/V/L/I-tRNA-synth_anticd-bd"/>
</dbReference>
<comment type="similarity">
    <text evidence="11 12">Belongs to the class-I aminoacyl-tRNA synthetase family. ValS type 1 subfamily.</text>
</comment>
<dbReference type="PANTHER" id="PTHR11946">
    <property type="entry name" value="VALYL-TRNA SYNTHETASES"/>
    <property type="match status" value="1"/>
</dbReference>
<proteinExistence type="inferred from homology"/>
<dbReference type="InterPro" id="IPR014729">
    <property type="entry name" value="Rossmann-like_a/b/a_fold"/>
</dbReference>
<comment type="subunit">
    <text evidence="2 12">Monomer.</text>
</comment>
<comment type="domain">
    <text evidence="12">The C-terminal coiled-coil domain is crucial for aminoacylation activity.</text>
</comment>
<evidence type="ECO:0000256" key="11">
    <source>
        <dbReference type="ARBA" id="ARBA00060830"/>
    </source>
</evidence>
<dbReference type="InterPro" id="IPR009008">
    <property type="entry name" value="Val/Leu/Ile-tRNA-synth_edit"/>
</dbReference>
<dbReference type="EC" id="6.1.1.9" evidence="12"/>
<dbReference type="PRINTS" id="PR00986">
    <property type="entry name" value="TRNASYNTHVAL"/>
</dbReference>
<dbReference type="CDD" id="cd07962">
    <property type="entry name" value="Anticodon_Ia_Val"/>
    <property type="match status" value="1"/>
</dbReference>
<feature type="domain" description="Aminoacyl-tRNA synthetase class Ia" evidence="13">
    <location>
        <begin position="15"/>
        <end position="570"/>
    </location>
</feature>
<accession>A0A9D2AAZ8</accession>
<organism evidence="16 17">
    <name type="scientific">Candidatus Odoribacter faecigallinarum</name>
    <dbReference type="NCBI Taxonomy" id="2838706"/>
    <lineage>
        <taxon>Bacteria</taxon>
        <taxon>Pseudomonadati</taxon>
        <taxon>Bacteroidota</taxon>
        <taxon>Bacteroidia</taxon>
        <taxon>Bacteroidales</taxon>
        <taxon>Odoribacteraceae</taxon>
        <taxon>Odoribacter</taxon>
    </lineage>
</organism>
<evidence type="ECO:0000256" key="1">
    <source>
        <dbReference type="ARBA" id="ARBA00004496"/>
    </source>
</evidence>
<dbReference type="InterPro" id="IPR002303">
    <property type="entry name" value="Valyl-tRNA_ligase"/>
</dbReference>
<comment type="subcellular location">
    <subcellularLocation>
        <location evidence="1 12">Cytoplasm</location>
    </subcellularLocation>
</comment>
<evidence type="ECO:0000256" key="7">
    <source>
        <dbReference type="ARBA" id="ARBA00022917"/>
    </source>
</evidence>
<dbReference type="Gene3D" id="3.40.50.620">
    <property type="entry name" value="HUPs"/>
    <property type="match status" value="2"/>
</dbReference>
<keyword evidence="3 12" id="KW-0963">Cytoplasm</keyword>
<dbReference type="InterPro" id="IPR019499">
    <property type="entry name" value="Val-tRNA_synth_tRNA-bd"/>
</dbReference>
<reference evidence="16" key="1">
    <citation type="journal article" date="2021" name="PeerJ">
        <title>Extensive microbial diversity within the chicken gut microbiome revealed by metagenomics and culture.</title>
        <authorList>
            <person name="Gilroy R."/>
            <person name="Ravi A."/>
            <person name="Getino M."/>
            <person name="Pursley I."/>
            <person name="Horton D.L."/>
            <person name="Alikhan N.F."/>
            <person name="Baker D."/>
            <person name="Gharbi K."/>
            <person name="Hall N."/>
            <person name="Watson M."/>
            <person name="Adriaenssens E.M."/>
            <person name="Foster-Nyarko E."/>
            <person name="Jarju S."/>
            <person name="Secka A."/>
            <person name="Antonio M."/>
            <person name="Oren A."/>
            <person name="Chaudhuri R.R."/>
            <person name="La Ragione R."/>
            <person name="Hildebrand F."/>
            <person name="Pallen M.J."/>
        </authorList>
    </citation>
    <scope>NUCLEOTIDE SEQUENCE</scope>
    <source>
        <strain evidence="16">23274</strain>
    </source>
</reference>
<keyword evidence="8 12" id="KW-0175">Coiled coil</keyword>
<dbReference type="GO" id="GO:0005524">
    <property type="term" value="F:ATP binding"/>
    <property type="evidence" value="ECO:0007669"/>
    <property type="project" value="UniProtKB-UniRule"/>
</dbReference>
<dbReference type="Pfam" id="PF08264">
    <property type="entry name" value="Anticodon_1"/>
    <property type="match status" value="1"/>
</dbReference>
<evidence type="ECO:0000256" key="9">
    <source>
        <dbReference type="ARBA" id="ARBA00023146"/>
    </source>
</evidence>
<comment type="catalytic activity">
    <reaction evidence="10 12">
        <text>tRNA(Val) + L-valine + ATP = L-valyl-tRNA(Val) + AMP + diphosphate</text>
        <dbReference type="Rhea" id="RHEA:10704"/>
        <dbReference type="Rhea" id="RHEA-COMP:9672"/>
        <dbReference type="Rhea" id="RHEA-COMP:9708"/>
        <dbReference type="ChEBI" id="CHEBI:30616"/>
        <dbReference type="ChEBI" id="CHEBI:33019"/>
        <dbReference type="ChEBI" id="CHEBI:57762"/>
        <dbReference type="ChEBI" id="CHEBI:78442"/>
        <dbReference type="ChEBI" id="CHEBI:78537"/>
        <dbReference type="ChEBI" id="CHEBI:456215"/>
        <dbReference type="EC" id="6.1.1.9"/>
    </reaction>
</comment>
<dbReference type="AlphaFoldDB" id="A0A9D2AAZ8"/>
<comment type="function">
    <text evidence="12">Catalyzes the attachment of valine to tRNA(Val). As ValRS can inadvertently accommodate and process structurally similar amino acids such as threonine, to avoid such errors, it has a 'posttransfer' editing activity that hydrolyzes mischarged Thr-tRNA(Val) in a tRNA-dependent manner.</text>
</comment>
<evidence type="ECO:0000256" key="12">
    <source>
        <dbReference type="HAMAP-Rule" id="MF_02004"/>
    </source>
</evidence>
<keyword evidence="6 12" id="KW-0067">ATP-binding</keyword>
<dbReference type="InterPro" id="IPR033705">
    <property type="entry name" value="Anticodon_Ia_Val"/>
</dbReference>
<dbReference type="PANTHER" id="PTHR11946:SF109">
    <property type="entry name" value="VALINE--TRNA LIGASE"/>
    <property type="match status" value="1"/>
</dbReference>
<dbReference type="GO" id="GO:0006438">
    <property type="term" value="P:valyl-tRNA aminoacylation"/>
    <property type="evidence" value="ECO:0007669"/>
    <property type="project" value="UniProtKB-UniRule"/>
</dbReference>
<dbReference type="GO" id="GO:0004832">
    <property type="term" value="F:valine-tRNA ligase activity"/>
    <property type="evidence" value="ECO:0007669"/>
    <property type="project" value="UniProtKB-UniRule"/>
</dbReference>
<dbReference type="GO" id="GO:0002161">
    <property type="term" value="F:aminoacyl-tRNA deacylase activity"/>
    <property type="evidence" value="ECO:0007669"/>
    <property type="project" value="InterPro"/>
</dbReference>
<feature type="short sequence motif" description="'HIGH' region" evidence="12">
    <location>
        <begin position="44"/>
        <end position="54"/>
    </location>
</feature>
<comment type="domain">
    <text evidence="12">ValRS has two distinct active sites: one for aminoacylation and one for editing. The misactivated threonine is translocated from the active site to the editing site.</text>
</comment>
<dbReference type="Pfam" id="PF10458">
    <property type="entry name" value="Val_tRNA-synt_C"/>
    <property type="match status" value="1"/>
</dbReference>
<dbReference type="InterPro" id="IPR037118">
    <property type="entry name" value="Val-tRNA_synth_C_sf"/>
</dbReference>
<dbReference type="NCBIfam" id="TIGR00422">
    <property type="entry name" value="valS"/>
    <property type="match status" value="1"/>
</dbReference>
<dbReference type="InterPro" id="IPR009080">
    <property type="entry name" value="tRNAsynth_Ia_anticodon-bd"/>
</dbReference>
<dbReference type="FunFam" id="1.10.287.380:FF:000001">
    <property type="entry name" value="Valine--tRNA ligase"/>
    <property type="match status" value="1"/>
</dbReference>
<dbReference type="InterPro" id="IPR010978">
    <property type="entry name" value="tRNA-bd_arm"/>
</dbReference>